<evidence type="ECO:0000256" key="1">
    <source>
        <dbReference type="SAM" id="MobiDB-lite"/>
    </source>
</evidence>
<evidence type="ECO:0000313" key="3">
    <source>
        <dbReference type="Proteomes" id="UP000813824"/>
    </source>
</evidence>
<dbReference type="Proteomes" id="UP000813824">
    <property type="component" value="Unassembled WGS sequence"/>
</dbReference>
<sequence>MVQSSILRRLPFSRSSEVARVSNGPLSNSTNLSRSRRGKKAKPAHQTHHLSLPLTKKGSPTVSLSSTNVIGTATLSTISPTSSSRNNLIPFPSCTTSSFPCDTPPELDIDLMSFVVVGTDGGEGKENIASLQASTAWRIDLRRRRSQSCLVPSSFVCPAPSRDDFPLNIDVPNPRMEPSRRVHTVSEPRAIKRKPVPPKPLSVKRAKKNRKQAADFQFVAMMHRSIIQSMSVSGSESQVSSQDILLAERLWLALRAQECNPVPHSCSEETPPESTKSSPRHDSFSSEQEAAQSVHHPPLQLTIPEPFPSAHHPTSSPTDTPPVADFLTMPQLVATLILRNNERCGTRSRAAARRLKNSRPRQRSSLYISTNLSTASE</sequence>
<feature type="compositionally biased region" description="Low complexity" evidence="1">
    <location>
        <begin position="308"/>
        <end position="322"/>
    </location>
</feature>
<keyword evidence="3" id="KW-1185">Reference proteome</keyword>
<comment type="caution">
    <text evidence="2">The sequence shown here is derived from an EMBL/GenBank/DDBJ whole genome shotgun (WGS) entry which is preliminary data.</text>
</comment>
<dbReference type="OrthoDB" id="3228154at2759"/>
<protein>
    <submittedName>
        <fullName evidence="2">Uncharacterized protein</fullName>
    </submittedName>
</protein>
<feature type="compositionally biased region" description="Basic residues" evidence="1">
    <location>
        <begin position="34"/>
        <end position="48"/>
    </location>
</feature>
<feature type="region of interest" description="Disordered" evidence="1">
    <location>
        <begin position="17"/>
        <end position="61"/>
    </location>
</feature>
<organism evidence="2 3">
    <name type="scientific">Cristinia sonorae</name>
    <dbReference type="NCBI Taxonomy" id="1940300"/>
    <lineage>
        <taxon>Eukaryota</taxon>
        <taxon>Fungi</taxon>
        <taxon>Dikarya</taxon>
        <taxon>Basidiomycota</taxon>
        <taxon>Agaricomycotina</taxon>
        <taxon>Agaricomycetes</taxon>
        <taxon>Agaricomycetidae</taxon>
        <taxon>Agaricales</taxon>
        <taxon>Pleurotineae</taxon>
        <taxon>Stephanosporaceae</taxon>
        <taxon>Cristinia</taxon>
    </lineage>
</organism>
<proteinExistence type="predicted"/>
<gene>
    <name evidence="2" type="ORF">BXZ70DRAFT_939352</name>
</gene>
<feature type="region of interest" description="Disordered" evidence="1">
    <location>
        <begin position="261"/>
        <end position="324"/>
    </location>
</feature>
<dbReference type="EMBL" id="JAEVFJ010000016">
    <property type="protein sequence ID" value="KAH8100396.1"/>
    <property type="molecule type" value="Genomic_DNA"/>
</dbReference>
<name>A0A8K0UP07_9AGAR</name>
<accession>A0A8K0UP07</accession>
<feature type="compositionally biased region" description="Low complexity" evidence="1">
    <location>
        <begin position="268"/>
        <end position="277"/>
    </location>
</feature>
<reference evidence="2" key="1">
    <citation type="journal article" date="2021" name="New Phytol.">
        <title>Evolutionary innovations through gain and loss of genes in the ectomycorrhizal Boletales.</title>
        <authorList>
            <person name="Wu G."/>
            <person name="Miyauchi S."/>
            <person name="Morin E."/>
            <person name="Kuo A."/>
            <person name="Drula E."/>
            <person name="Varga T."/>
            <person name="Kohler A."/>
            <person name="Feng B."/>
            <person name="Cao Y."/>
            <person name="Lipzen A."/>
            <person name="Daum C."/>
            <person name="Hundley H."/>
            <person name="Pangilinan J."/>
            <person name="Johnson J."/>
            <person name="Barry K."/>
            <person name="LaButti K."/>
            <person name="Ng V."/>
            <person name="Ahrendt S."/>
            <person name="Min B."/>
            <person name="Choi I.G."/>
            <person name="Park H."/>
            <person name="Plett J.M."/>
            <person name="Magnuson J."/>
            <person name="Spatafora J.W."/>
            <person name="Nagy L.G."/>
            <person name="Henrissat B."/>
            <person name="Grigoriev I.V."/>
            <person name="Yang Z.L."/>
            <person name="Xu J."/>
            <person name="Martin F.M."/>
        </authorList>
    </citation>
    <scope>NUCLEOTIDE SEQUENCE</scope>
    <source>
        <strain evidence="2">KKN 215</strain>
    </source>
</reference>
<evidence type="ECO:0000313" key="2">
    <source>
        <dbReference type="EMBL" id="KAH8100396.1"/>
    </source>
</evidence>
<dbReference type="AlphaFoldDB" id="A0A8K0UP07"/>